<dbReference type="Proteomes" id="UP000707356">
    <property type="component" value="Unassembled WGS sequence"/>
</dbReference>
<evidence type="ECO:0000256" key="2">
    <source>
        <dbReference type="SAM" id="SignalP"/>
    </source>
</evidence>
<comment type="caution">
    <text evidence="3">The sequence shown here is derived from an EMBL/GenBank/DDBJ whole genome shotgun (WGS) entry which is preliminary data.</text>
</comment>
<feature type="region of interest" description="Disordered" evidence="1">
    <location>
        <begin position="45"/>
        <end position="71"/>
    </location>
</feature>
<accession>A0A951PAH7</accession>
<gene>
    <name evidence="3" type="ORF">KME07_10325</name>
</gene>
<dbReference type="EMBL" id="JAHHHV010000064">
    <property type="protein sequence ID" value="MBW4465818.1"/>
    <property type="molecule type" value="Genomic_DNA"/>
</dbReference>
<protein>
    <submittedName>
        <fullName evidence="3">Nuclear transport factor 2 family protein</fullName>
    </submittedName>
</protein>
<dbReference type="AlphaFoldDB" id="A0A951PAH7"/>
<feature type="signal peptide" evidence="2">
    <location>
        <begin position="1"/>
        <end position="42"/>
    </location>
</feature>
<sequence length="290" mass="31422">MHNRILLQIGSACKLPRLRSLQISLNILALLCLALAAGKVQAQSAPAPATPAPAAPAPDSQPTSPPPPELTDTLSQIDAAASESDLRAVMRFYDRSFTSSDGLTRSTLEQTLSDLWQRYPDLTYSTQLESWEAQANGFSTVTTTTITGSYPDQRRDLKLTATIRSRQQIQNNQIVQQEILAERSELSSGQKPPSLSISLPEQVTPGQSFDFDAVVTEPLGERVLLGTALEEPVTVENYLNPAPIELELLTSGGLFKVGEAPPEAGDRWISAVVVRYDGITAVTQRLRVGN</sequence>
<reference evidence="3" key="2">
    <citation type="journal article" date="2022" name="Microbiol. Resour. Announc.">
        <title>Metagenome Sequencing to Explore Phylogenomics of Terrestrial Cyanobacteria.</title>
        <authorList>
            <person name="Ward R.D."/>
            <person name="Stajich J.E."/>
            <person name="Johansen J.R."/>
            <person name="Huntemann M."/>
            <person name="Clum A."/>
            <person name="Foster B."/>
            <person name="Foster B."/>
            <person name="Roux S."/>
            <person name="Palaniappan K."/>
            <person name="Varghese N."/>
            <person name="Mukherjee S."/>
            <person name="Reddy T.B.K."/>
            <person name="Daum C."/>
            <person name="Copeland A."/>
            <person name="Chen I.A."/>
            <person name="Ivanova N.N."/>
            <person name="Kyrpides N.C."/>
            <person name="Shapiro N."/>
            <person name="Eloe-Fadrosh E.A."/>
            <person name="Pietrasiak N."/>
        </authorList>
    </citation>
    <scope>NUCLEOTIDE SEQUENCE</scope>
    <source>
        <strain evidence="3">GSE-TBD4-15B</strain>
    </source>
</reference>
<organism evidence="3 4">
    <name type="scientific">Pegethrix bostrychoides GSE-TBD4-15B</name>
    <dbReference type="NCBI Taxonomy" id="2839662"/>
    <lineage>
        <taxon>Bacteria</taxon>
        <taxon>Bacillati</taxon>
        <taxon>Cyanobacteriota</taxon>
        <taxon>Cyanophyceae</taxon>
        <taxon>Oculatellales</taxon>
        <taxon>Oculatellaceae</taxon>
        <taxon>Pegethrix</taxon>
    </lineage>
</organism>
<evidence type="ECO:0000313" key="4">
    <source>
        <dbReference type="Proteomes" id="UP000707356"/>
    </source>
</evidence>
<name>A0A951PAH7_9CYAN</name>
<evidence type="ECO:0000256" key="1">
    <source>
        <dbReference type="SAM" id="MobiDB-lite"/>
    </source>
</evidence>
<feature type="chain" id="PRO_5037452600" evidence="2">
    <location>
        <begin position="43"/>
        <end position="290"/>
    </location>
</feature>
<evidence type="ECO:0000313" key="3">
    <source>
        <dbReference type="EMBL" id="MBW4465818.1"/>
    </source>
</evidence>
<keyword evidence="2" id="KW-0732">Signal</keyword>
<proteinExistence type="predicted"/>
<reference evidence="3" key="1">
    <citation type="submission" date="2021-05" db="EMBL/GenBank/DDBJ databases">
        <authorList>
            <person name="Pietrasiak N."/>
            <person name="Ward R."/>
            <person name="Stajich J.E."/>
            <person name="Kurbessoian T."/>
        </authorList>
    </citation>
    <scope>NUCLEOTIDE SEQUENCE</scope>
    <source>
        <strain evidence="3">GSE-TBD4-15B</strain>
    </source>
</reference>